<dbReference type="AlphaFoldDB" id="A0A251UWR6"/>
<protein>
    <submittedName>
        <fullName evidence="2">Uncharacterized protein</fullName>
    </submittedName>
</protein>
<evidence type="ECO:0000313" key="2">
    <source>
        <dbReference type="EMBL" id="OTG27788.1"/>
    </source>
</evidence>
<dbReference type="Proteomes" id="UP000215914">
    <property type="component" value="Chromosome 4"/>
</dbReference>
<evidence type="ECO:0000313" key="3">
    <source>
        <dbReference type="Proteomes" id="UP000215914"/>
    </source>
</evidence>
<organism evidence="2 3">
    <name type="scientific">Helianthus annuus</name>
    <name type="common">Common sunflower</name>
    <dbReference type="NCBI Taxonomy" id="4232"/>
    <lineage>
        <taxon>Eukaryota</taxon>
        <taxon>Viridiplantae</taxon>
        <taxon>Streptophyta</taxon>
        <taxon>Embryophyta</taxon>
        <taxon>Tracheophyta</taxon>
        <taxon>Spermatophyta</taxon>
        <taxon>Magnoliopsida</taxon>
        <taxon>eudicotyledons</taxon>
        <taxon>Gunneridae</taxon>
        <taxon>Pentapetalae</taxon>
        <taxon>asterids</taxon>
        <taxon>campanulids</taxon>
        <taxon>Asterales</taxon>
        <taxon>Asteraceae</taxon>
        <taxon>Asteroideae</taxon>
        <taxon>Heliantheae alliance</taxon>
        <taxon>Heliantheae</taxon>
        <taxon>Helianthus</taxon>
    </lineage>
</organism>
<gene>
    <name evidence="2" type="ORF">HannXRQ_Chr04g0103851</name>
    <name evidence="1" type="ORF">HanXRQr2_Chr07g0307591</name>
</gene>
<reference evidence="2" key="2">
    <citation type="submission" date="2017-02" db="EMBL/GenBank/DDBJ databases">
        <title>Sunflower complete genome.</title>
        <authorList>
            <person name="Langlade N."/>
            <person name="Munos S."/>
        </authorList>
    </citation>
    <scope>NUCLEOTIDE SEQUENCE [LARGE SCALE GENOMIC DNA]</scope>
    <source>
        <tissue evidence="2">Leaves</tissue>
    </source>
</reference>
<dbReference type="Gramene" id="mRNA:HanXRQr2_Chr07g0307591">
    <property type="protein sequence ID" value="mRNA:HanXRQr2_Chr07g0307591"/>
    <property type="gene ID" value="HanXRQr2_Chr07g0307591"/>
</dbReference>
<dbReference type="EMBL" id="CM007893">
    <property type="protein sequence ID" value="OTG27788.1"/>
    <property type="molecule type" value="Genomic_DNA"/>
</dbReference>
<reference evidence="1 3" key="1">
    <citation type="journal article" date="2017" name="Nature">
        <title>The sunflower genome provides insights into oil metabolism, flowering and Asterid evolution.</title>
        <authorList>
            <person name="Badouin H."/>
            <person name="Gouzy J."/>
            <person name="Grassa C.J."/>
            <person name="Murat F."/>
            <person name="Staton S.E."/>
            <person name="Cottret L."/>
            <person name="Lelandais-Briere C."/>
            <person name="Owens G.L."/>
            <person name="Carrere S."/>
            <person name="Mayjonade B."/>
            <person name="Legrand L."/>
            <person name="Gill N."/>
            <person name="Kane N.C."/>
            <person name="Bowers J.E."/>
            <person name="Hubner S."/>
            <person name="Bellec A."/>
            <person name="Berard A."/>
            <person name="Berges H."/>
            <person name="Blanchet N."/>
            <person name="Boniface M.C."/>
            <person name="Brunel D."/>
            <person name="Catrice O."/>
            <person name="Chaidir N."/>
            <person name="Claudel C."/>
            <person name="Donnadieu C."/>
            <person name="Faraut T."/>
            <person name="Fievet G."/>
            <person name="Helmstetter N."/>
            <person name="King M."/>
            <person name="Knapp S.J."/>
            <person name="Lai Z."/>
            <person name="Le Paslier M.C."/>
            <person name="Lippi Y."/>
            <person name="Lorenzon L."/>
            <person name="Mandel J.R."/>
            <person name="Marage G."/>
            <person name="Marchand G."/>
            <person name="Marquand E."/>
            <person name="Bret-Mestries E."/>
            <person name="Morien E."/>
            <person name="Nambeesan S."/>
            <person name="Nguyen T."/>
            <person name="Pegot-Espagnet P."/>
            <person name="Pouilly N."/>
            <person name="Raftis F."/>
            <person name="Sallet E."/>
            <person name="Schiex T."/>
            <person name="Thomas J."/>
            <person name="Vandecasteele C."/>
            <person name="Vares D."/>
            <person name="Vear F."/>
            <person name="Vautrin S."/>
            <person name="Crespi M."/>
            <person name="Mangin B."/>
            <person name="Burke J.M."/>
            <person name="Salse J."/>
            <person name="Munos S."/>
            <person name="Vincourt P."/>
            <person name="Rieseberg L.H."/>
            <person name="Langlade N.B."/>
        </authorList>
    </citation>
    <scope>NUCLEOTIDE SEQUENCE [LARGE SCALE GENOMIC DNA]</scope>
    <source>
        <strain evidence="3">cv. SF193</strain>
        <tissue evidence="1">Leaves</tissue>
    </source>
</reference>
<name>A0A251UWR6_HELAN</name>
<dbReference type="EMBL" id="MNCJ02000322">
    <property type="protein sequence ID" value="KAF5799701.1"/>
    <property type="molecule type" value="Genomic_DNA"/>
</dbReference>
<accession>A0A251UWR6</accession>
<proteinExistence type="predicted"/>
<keyword evidence="3" id="KW-1185">Reference proteome</keyword>
<sequence length="82" mass="9217">MSHMSSIAFGYPALIEVRRRWFPCVRNTPELTIRIRKGVCGRRGGGTILRGSKLSATGKTCIRYLPFPSGKTTQEKVRGRCF</sequence>
<dbReference type="InParanoid" id="A0A251UWR6"/>
<reference evidence="1" key="3">
    <citation type="submission" date="2020-06" db="EMBL/GenBank/DDBJ databases">
        <title>Helianthus annuus Genome sequencing and assembly Release 2.</title>
        <authorList>
            <person name="Gouzy J."/>
            <person name="Langlade N."/>
            <person name="Munos S."/>
        </authorList>
    </citation>
    <scope>NUCLEOTIDE SEQUENCE</scope>
    <source>
        <tissue evidence="1">Leaves</tissue>
    </source>
</reference>
<evidence type="ECO:0000313" key="1">
    <source>
        <dbReference type="EMBL" id="KAF5799701.1"/>
    </source>
</evidence>